<evidence type="ECO:0000313" key="2">
    <source>
        <dbReference type="EMBL" id="QMW01963.1"/>
    </source>
</evidence>
<keyword evidence="3" id="KW-1185">Reference proteome</keyword>
<dbReference type="RefSeq" id="WP_182459239.1">
    <property type="nucleotide sequence ID" value="NZ_CP059732.1"/>
</dbReference>
<evidence type="ECO:0000313" key="3">
    <source>
        <dbReference type="Proteomes" id="UP000515369"/>
    </source>
</evidence>
<protein>
    <submittedName>
        <fullName evidence="2">Uncharacterized protein</fullName>
    </submittedName>
</protein>
<keyword evidence="1" id="KW-0472">Membrane</keyword>
<feature type="transmembrane region" description="Helical" evidence="1">
    <location>
        <begin position="39"/>
        <end position="60"/>
    </location>
</feature>
<sequence length="67" mass="7068">MITIKNKFILVAAGFWISGIILILAGAWAKSSRPDMAGILLSGGILAQALGFGFLGFAIMQAVMKKK</sequence>
<organism evidence="2 3">
    <name type="scientific">Spirosoma foliorum</name>
    <dbReference type="NCBI Taxonomy" id="2710596"/>
    <lineage>
        <taxon>Bacteria</taxon>
        <taxon>Pseudomonadati</taxon>
        <taxon>Bacteroidota</taxon>
        <taxon>Cytophagia</taxon>
        <taxon>Cytophagales</taxon>
        <taxon>Cytophagaceae</taxon>
        <taxon>Spirosoma</taxon>
    </lineage>
</organism>
<dbReference type="AlphaFoldDB" id="A0A7G5GSX1"/>
<name>A0A7G5GSX1_9BACT</name>
<keyword evidence="1" id="KW-1133">Transmembrane helix</keyword>
<dbReference type="Proteomes" id="UP000515369">
    <property type="component" value="Chromosome"/>
</dbReference>
<gene>
    <name evidence="2" type="ORF">H3H32_29140</name>
</gene>
<evidence type="ECO:0000256" key="1">
    <source>
        <dbReference type="SAM" id="Phobius"/>
    </source>
</evidence>
<dbReference type="EMBL" id="CP059732">
    <property type="protein sequence ID" value="QMW01963.1"/>
    <property type="molecule type" value="Genomic_DNA"/>
</dbReference>
<dbReference type="KEGG" id="sfol:H3H32_29140"/>
<keyword evidence="1" id="KW-0812">Transmembrane</keyword>
<accession>A0A7G5GSX1</accession>
<reference evidence="2 3" key="1">
    <citation type="submission" date="2020-07" db="EMBL/GenBank/DDBJ databases">
        <title>Spirosoma foliorum sp. nov., isolated from the leaves on the Nejang mountain Korea, Republic of.</title>
        <authorList>
            <person name="Ho H."/>
            <person name="Lee Y.-J."/>
            <person name="Nurcahyanto D.-A."/>
            <person name="Kim S.-G."/>
        </authorList>
    </citation>
    <scope>NUCLEOTIDE SEQUENCE [LARGE SCALE GENOMIC DNA]</scope>
    <source>
        <strain evidence="2 3">PL0136</strain>
    </source>
</reference>
<proteinExistence type="predicted"/>